<comment type="function">
    <text evidence="5">An accessory protein needed during the final step in the assembly of 30S ribosomal subunit, possibly for assembly of the head region. Essential for efficient processing of 16S rRNA. May be needed both before and after RbfA during the maturation of 16S rRNA. It has affinity for free ribosomal 30S subunits but not for 70S ribosomes.</text>
</comment>
<dbReference type="Proteomes" id="UP000035645">
    <property type="component" value="Unassembled WGS sequence"/>
</dbReference>
<dbReference type="HAMAP" id="MF_00014">
    <property type="entry name" value="Ribosome_mat_RimM"/>
    <property type="match status" value="1"/>
</dbReference>
<reference evidence="8 9" key="1">
    <citation type="submission" date="2013-10" db="EMBL/GenBank/DDBJ databases">
        <authorList>
            <person name="Manrique M."/>
        </authorList>
    </citation>
    <scope>NUCLEOTIDE SEQUENCE [LARGE SCALE GENOMIC DNA]</scope>
    <source>
        <strain evidence="8 9">IM386</strain>
    </source>
</reference>
<evidence type="ECO:0000259" key="6">
    <source>
        <dbReference type="Pfam" id="PF01782"/>
    </source>
</evidence>
<feature type="domain" description="Ribosome maturation factor RimM PRC barrel" evidence="7">
    <location>
        <begin position="135"/>
        <end position="196"/>
    </location>
</feature>
<evidence type="ECO:0000313" key="9">
    <source>
        <dbReference type="Proteomes" id="UP000035645"/>
    </source>
</evidence>
<organism evidence="8 9">
    <name type="scientific">Bifidobacterium animalis subsp. animalis IM386</name>
    <dbReference type="NCBI Taxonomy" id="1402194"/>
    <lineage>
        <taxon>Bacteria</taxon>
        <taxon>Bacillati</taxon>
        <taxon>Actinomycetota</taxon>
        <taxon>Actinomycetes</taxon>
        <taxon>Bifidobacteriales</taxon>
        <taxon>Bifidobacteriaceae</taxon>
        <taxon>Bifidobacterium</taxon>
    </lineage>
</organism>
<keyword evidence="1 5" id="KW-0963">Cytoplasm</keyword>
<dbReference type="PANTHER" id="PTHR33692">
    <property type="entry name" value="RIBOSOME MATURATION FACTOR RIMM"/>
    <property type="match status" value="1"/>
</dbReference>
<gene>
    <name evidence="5" type="primary">rimM</name>
    <name evidence="8" type="ORF">BANIM336_00628</name>
</gene>
<comment type="domain">
    <text evidence="5">The PRC barrel domain binds ribosomal protein uS19.</text>
</comment>
<evidence type="ECO:0000256" key="5">
    <source>
        <dbReference type="HAMAP-Rule" id="MF_00014"/>
    </source>
</evidence>
<dbReference type="GO" id="GO:0005840">
    <property type="term" value="C:ribosome"/>
    <property type="evidence" value="ECO:0007669"/>
    <property type="project" value="InterPro"/>
</dbReference>
<dbReference type="SUPFAM" id="SSF50447">
    <property type="entry name" value="Translation proteins"/>
    <property type="match status" value="1"/>
</dbReference>
<dbReference type="SUPFAM" id="SSF50346">
    <property type="entry name" value="PRC-barrel domain"/>
    <property type="match status" value="1"/>
</dbReference>
<keyword evidence="2 5" id="KW-0690">Ribosome biogenesis</keyword>
<evidence type="ECO:0000256" key="4">
    <source>
        <dbReference type="ARBA" id="ARBA00023186"/>
    </source>
</evidence>
<dbReference type="InterPro" id="IPR009000">
    <property type="entry name" value="Transl_B-barrel_sf"/>
</dbReference>
<dbReference type="InterPro" id="IPR011033">
    <property type="entry name" value="PRC_barrel-like_sf"/>
</dbReference>
<keyword evidence="4 5" id="KW-0143">Chaperone</keyword>
<evidence type="ECO:0000256" key="1">
    <source>
        <dbReference type="ARBA" id="ARBA00022490"/>
    </source>
</evidence>
<dbReference type="InterPro" id="IPR011961">
    <property type="entry name" value="RimM"/>
</dbReference>
<comment type="subcellular location">
    <subcellularLocation>
        <location evidence="5">Cytoplasm</location>
    </subcellularLocation>
</comment>
<dbReference type="Gene3D" id="2.40.30.60">
    <property type="entry name" value="RimM"/>
    <property type="match status" value="1"/>
</dbReference>
<evidence type="ECO:0000259" key="7">
    <source>
        <dbReference type="Pfam" id="PF24986"/>
    </source>
</evidence>
<dbReference type="AlphaFoldDB" id="A0AAV2W141"/>
<comment type="similarity">
    <text evidence="5">Belongs to the RimM family.</text>
</comment>
<dbReference type="PANTHER" id="PTHR33692:SF1">
    <property type="entry name" value="RIBOSOME MATURATION FACTOR RIMM"/>
    <property type="match status" value="1"/>
</dbReference>
<evidence type="ECO:0000256" key="3">
    <source>
        <dbReference type="ARBA" id="ARBA00022552"/>
    </source>
</evidence>
<comment type="subunit">
    <text evidence="5">Binds ribosomal protein uS19.</text>
</comment>
<evidence type="ECO:0000313" key="8">
    <source>
        <dbReference type="EMBL" id="CDI67319.1"/>
    </source>
</evidence>
<dbReference type="InterPro" id="IPR036976">
    <property type="entry name" value="RimM_N_sf"/>
</dbReference>
<reference evidence="8 9" key="2">
    <citation type="submission" date="2015-01" db="EMBL/GenBank/DDBJ databases">
        <title>Genome sequence of a Bifidobacterium animalis strain.</title>
        <authorList>
            <person name="Bogovic-Matijasic B."/>
            <person name="Hacin B."/>
            <person name="Citar M."/>
            <person name="Svigelj K."/>
            <person name="Stempelj M."/>
            <person name="Rogelj I."/>
        </authorList>
    </citation>
    <scope>NUCLEOTIDE SEQUENCE [LARGE SCALE GENOMIC DNA]</scope>
    <source>
        <strain evidence="8 9">IM386</strain>
    </source>
</reference>
<protein>
    <recommendedName>
        <fullName evidence="5">Ribosome maturation factor RimM</fullName>
    </recommendedName>
</protein>
<accession>A0AAV2W141</accession>
<evidence type="ECO:0000256" key="2">
    <source>
        <dbReference type="ARBA" id="ARBA00022517"/>
    </source>
</evidence>
<name>A0AAV2W141_9BIFI</name>
<dbReference type="GO" id="GO:0042274">
    <property type="term" value="P:ribosomal small subunit biogenesis"/>
    <property type="evidence" value="ECO:0007669"/>
    <property type="project" value="UniProtKB-UniRule"/>
</dbReference>
<sequence length="220" mass="23957">MNMHTNSVPDPQQPQELLRVCRIGKAQGLKGEVSVELYTDDPHARFAPGEVLYARESAADALRPYTVAAARTFKNRWYVRFEGVDDRNAAEALRNTVLYGEPQELDDDEFYPKDLLGLEVYLESEVAAANADDAPAGAEFEFTDLGKVVDVIEGAQWLLKIRMPNRETFLLPFVEALVPEVNLEEGYLTVDPPGGLIPGIGTADTVTSASASPASAAASE</sequence>
<keyword evidence="3 5" id="KW-0698">rRNA processing</keyword>
<comment type="caution">
    <text evidence="8">The sequence shown here is derived from an EMBL/GenBank/DDBJ whole genome shotgun (WGS) entry which is preliminary data.</text>
</comment>
<feature type="domain" description="RimM N-terminal" evidence="6">
    <location>
        <begin position="20"/>
        <end position="99"/>
    </location>
</feature>
<dbReference type="GO" id="GO:0043022">
    <property type="term" value="F:ribosome binding"/>
    <property type="evidence" value="ECO:0007669"/>
    <property type="project" value="InterPro"/>
</dbReference>
<dbReference type="InterPro" id="IPR002676">
    <property type="entry name" value="RimM_N"/>
</dbReference>
<dbReference type="NCBIfam" id="TIGR02273">
    <property type="entry name" value="16S_RimM"/>
    <property type="match status" value="1"/>
</dbReference>
<dbReference type="GO" id="GO:0005737">
    <property type="term" value="C:cytoplasm"/>
    <property type="evidence" value="ECO:0007669"/>
    <property type="project" value="UniProtKB-SubCell"/>
</dbReference>
<dbReference type="GO" id="GO:0006364">
    <property type="term" value="P:rRNA processing"/>
    <property type="evidence" value="ECO:0007669"/>
    <property type="project" value="UniProtKB-UniRule"/>
</dbReference>
<dbReference type="EMBL" id="CBUQ010000005">
    <property type="protein sequence ID" value="CDI67319.1"/>
    <property type="molecule type" value="Genomic_DNA"/>
</dbReference>
<dbReference type="Pfam" id="PF01782">
    <property type="entry name" value="RimM"/>
    <property type="match status" value="1"/>
</dbReference>
<proteinExistence type="inferred from homology"/>
<dbReference type="Gene3D" id="2.30.30.240">
    <property type="entry name" value="PRC-barrel domain"/>
    <property type="match status" value="1"/>
</dbReference>
<dbReference type="Pfam" id="PF24986">
    <property type="entry name" value="PRC_RimM"/>
    <property type="match status" value="1"/>
</dbReference>
<dbReference type="InterPro" id="IPR056792">
    <property type="entry name" value="PRC_RimM"/>
</dbReference>